<evidence type="ECO:0000313" key="3">
    <source>
        <dbReference type="EMBL" id="GII23396.1"/>
    </source>
</evidence>
<dbReference type="RefSeq" id="WP_168115917.1">
    <property type="nucleotide sequence ID" value="NZ_BOON01000028.1"/>
</dbReference>
<sequence>MPVPLAAPTANATAAFTDMLRAVVLLLPKMIAFIAILIAGWLVARLLLKVVHTILQRTGFDRLVERGGIHTALAGSRYTAGDIIAKLVYYAVLLVTLQLAFGIWGPNPVSDLITSIVAWLPKAFVAILIIVVAAAIASTVRDIVTNALGGLPYGRALANLASWLLIGLGIIAALNQIGVATTVTTPILIAVLATIAGILIVGVGGGLVAPMQQRWDGWLERAAEQSQTIAEHAKAYNAARPDAEPPAPTVTGRAPVDQAQTPAPPPTSYTPGRADPTPATQPTNPDKPEPTQPLPPTLEQPPVTS</sequence>
<name>A0A8J3TDE4_9ACTN</name>
<evidence type="ECO:0000313" key="4">
    <source>
        <dbReference type="Proteomes" id="UP000599074"/>
    </source>
</evidence>
<dbReference type="GO" id="GO:0008381">
    <property type="term" value="F:mechanosensitive monoatomic ion channel activity"/>
    <property type="evidence" value="ECO:0007669"/>
    <property type="project" value="InterPro"/>
</dbReference>
<evidence type="ECO:0000256" key="2">
    <source>
        <dbReference type="SAM" id="Phobius"/>
    </source>
</evidence>
<feature type="transmembrane region" description="Helical" evidence="2">
    <location>
        <begin position="187"/>
        <end position="209"/>
    </location>
</feature>
<proteinExistence type="predicted"/>
<organism evidence="3 4">
    <name type="scientific">Planosporangium mesophilum</name>
    <dbReference type="NCBI Taxonomy" id="689768"/>
    <lineage>
        <taxon>Bacteria</taxon>
        <taxon>Bacillati</taxon>
        <taxon>Actinomycetota</taxon>
        <taxon>Actinomycetes</taxon>
        <taxon>Micromonosporales</taxon>
        <taxon>Micromonosporaceae</taxon>
        <taxon>Planosporangium</taxon>
    </lineage>
</organism>
<dbReference type="Gene3D" id="1.10.287.1260">
    <property type="match status" value="1"/>
</dbReference>
<gene>
    <name evidence="3" type="ORF">Pme01_29930</name>
</gene>
<feature type="region of interest" description="Disordered" evidence="1">
    <location>
        <begin position="236"/>
        <end position="305"/>
    </location>
</feature>
<feature type="transmembrane region" description="Helical" evidence="2">
    <location>
        <begin position="87"/>
        <end position="104"/>
    </location>
</feature>
<reference evidence="3" key="1">
    <citation type="submission" date="2021-01" db="EMBL/GenBank/DDBJ databases">
        <title>Whole genome shotgun sequence of Planosporangium mesophilum NBRC 109066.</title>
        <authorList>
            <person name="Komaki H."/>
            <person name="Tamura T."/>
        </authorList>
    </citation>
    <scope>NUCLEOTIDE SEQUENCE</scope>
    <source>
        <strain evidence="3">NBRC 109066</strain>
    </source>
</reference>
<keyword evidence="2" id="KW-0472">Membrane</keyword>
<comment type="caution">
    <text evidence="3">The sequence shown here is derived from an EMBL/GenBank/DDBJ whole genome shotgun (WGS) entry which is preliminary data.</text>
</comment>
<dbReference type="PANTHER" id="PTHR30221">
    <property type="entry name" value="SMALL-CONDUCTANCE MECHANOSENSITIVE CHANNEL"/>
    <property type="match status" value="1"/>
</dbReference>
<feature type="transmembrane region" description="Helical" evidence="2">
    <location>
        <begin position="124"/>
        <end position="144"/>
    </location>
</feature>
<feature type="transmembrane region" description="Helical" evidence="2">
    <location>
        <begin position="30"/>
        <end position="48"/>
    </location>
</feature>
<dbReference type="PANTHER" id="PTHR30221:SF1">
    <property type="entry name" value="SMALL-CONDUCTANCE MECHANOSENSITIVE CHANNEL"/>
    <property type="match status" value="1"/>
</dbReference>
<keyword evidence="2" id="KW-0812">Transmembrane</keyword>
<evidence type="ECO:0000256" key="1">
    <source>
        <dbReference type="SAM" id="MobiDB-lite"/>
    </source>
</evidence>
<keyword evidence="4" id="KW-1185">Reference proteome</keyword>
<dbReference type="Proteomes" id="UP000599074">
    <property type="component" value="Unassembled WGS sequence"/>
</dbReference>
<protein>
    <submittedName>
        <fullName evidence="3">Uncharacterized protein</fullName>
    </submittedName>
</protein>
<feature type="compositionally biased region" description="Pro residues" evidence="1">
    <location>
        <begin position="290"/>
        <end position="305"/>
    </location>
</feature>
<accession>A0A8J3TDE4</accession>
<dbReference type="EMBL" id="BOON01000028">
    <property type="protein sequence ID" value="GII23396.1"/>
    <property type="molecule type" value="Genomic_DNA"/>
</dbReference>
<dbReference type="AlphaFoldDB" id="A0A8J3TDE4"/>
<dbReference type="InterPro" id="IPR045275">
    <property type="entry name" value="MscS_archaea/bacteria_type"/>
</dbReference>
<dbReference type="InterPro" id="IPR008910">
    <property type="entry name" value="MSC_TM_helix"/>
</dbReference>
<feature type="transmembrane region" description="Helical" evidence="2">
    <location>
        <begin position="156"/>
        <end position="175"/>
    </location>
</feature>
<dbReference type="Pfam" id="PF05552">
    <property type="entry name" value="MS_channel_1st_1"/>
    <property type="match status" value="2"/>
</dbReference>
<keyword evidence="2" id="KW-1133">Transmembrane helix</keyword>